<protein>
    <submittedName>
        <fullName evidence="2">Uncharacterized protein</fullName>
    </submittedName>
</protein>
<evidence type="ECO:0000313" key="3">
    <source>
        <dbReference type="Proteomes" id="UP000326396"/>
    </source>
</evidence>
<dbReference type="EMBL" id="SZYD01002814">
    <property type="protein sequence ID" value="KAC9106144.1"/>
    <property type="molecule type" value="Genomic_DNA"/>
</dbReference>
<feature type="region of interest" description="Disordered" evidence="1">
    <location>
        <begin position="53"/>
        <end position="91"/>
    </location>
</feature>
<evidence type="ECO:0000256" key="1">
    <source>
        <dbReference type="SAM" id="MobiDB-lite"/>
    </source>
</evidence>
<dbReference type="AlphaFoldDB" id="A0A5N6L6K4"/>
<name>A0A5N6L6K4_9ASTR</name>
<keyword evidence="3" id="KW-1185">Reference proteome</keyword>
<comment type="caution">
    <text evidence="2">The sequence shown here is derived from an EMBL/GenBank/DDBJ whole genome shotgun (WGS) entry which is preliminary data.</text>
</comment>
<accession>A0A5N6L6K4</accession>
<feature type="compositionally biased region" description="Basic residues" evidence="1">
    <location>
        <begin position="53"/>
        <end position="68"/>
    </location>
</feature>
<sequence>MTFEVGAALEDAKWQVPWYCFEHVVSPATMADVNGAITHRGLLNLLKGDWRRRSNRKHHNSSNHRPLRHIALASETSPEVRHGSSKEKRTKTTIIVTAFGGDRREIPA</sequence>
<proteinExistence type="predicted"/>
<feature type="compositionally biased region" description="Basic and acidic residues" evidence="1">
    <location>
        <begin position="78"/>
        <end position="87"/>
    </location>
</feature>
<evidence type="ECO:0000313" key="2">
    <source>
        <dbReference type="EMBL" id="KAC9106144.1"/>
    </source>
</evidence>
<organism evidence="2 3">
    <name type="scientific">Mikania micrantha</name>
    <name type="common">bitter vine</name>
    <dbReference type="NCBI Taxonomy" id="192012"/>
    <lineage>
        <taxon>Eukaryota</taxon>
        <taxon>Viridiplantae</taxon>
        <taxon>Streptophyta</taxon>
        <taxon>Embryophyta</taxon>
        <taxon>Tracheophyta</taxon>
        <taxon>Spermatophyta</taxon>
        <taxon>Magnoliopsida</taxon>
        <taxon>eudicotyledons</taxon>
        <taxon>Gunneridae</taxon>
        <taxon>Pentapetalae</taxon>
        <taxon>asterids</taxon>
        <taxon>campanulids</taxon>
        <taxon>Asterales</taxon>
        <taxon>Asteraceae</taxon>
        <taxon>Asteroideae</taxon>
        <taxon>Heliantheae alliance</taxon>
        <taxon>Eupatorieae</taxon>
        <taxon>Mikania</taxon>
    </lineage>
</organism>
<gene>
    <name evidence="2" type="ORF">E3N88_46350</name>
</gene>
<dbReference type="Proteomes" id="UP000326396">
    <property type="component" value="Unassembled WGS sequence"/>
</dbReference>
<reference evidence="2 3" key="1">
    <citation type="submission" date="2019-05" db="EMBL/GenBank/DDBJ databases">
        <title>Mikania micrantha, genome provides insights into the molecular mechanism of rapid growth.</title>
        <authorList>
            <person name="Liu B."/>
        </authorList>
    </citation>
    <scope>NUCLEOTIDE SEQUENCE [LARGE SCALE GENOMIC DNA]</scope>
    <source>
        <strain evidence="2">NLD-2019</strain>
        <tissue evidence="2">Leaf</tissue>
    </source>
</reference>